<evidence type="ECO:0000313" key="2">
    <source>
        <dbReference type="EMBL" id="GFS35936.1"/>
    </source>
</evidence>
<dbReference type="OrthoDB" id="6411278at2759"/>
<dbReference type="Proteomes" id="UP000886998">
    <property type="component" value="Unassembled WGS sequence"/>
</dbReference>
<organism evidence="2 3">
    <name type="scientific">Trichonephila inaurata madagascariensis</name>
    <dbReference type="NCBI Taxonomy" id="2747483"/>
    <lineage>
        <taxon>Eukaryota</taxon>
        <taxon>Metazoa</taxon>
        <taxon>Ecdysozoa</taxon>
        <taxon>Arthropoda</taxon>
        <taxon>Chelicerata</taxon>
        <taxon>Arachnida</taxon>
        <taxon>Araneae</taxon>
        <taxon>Araneomorphae</taxon>
        <taxon>Entelegynae</taxon>
        <taxon>Araneoidea</taxon>
        <taxon>Nephilidae</taxon>
        <taxon>Trichonephila</taxon>
        <taxon>Trichonephila inaurata</taxon>
    </lineage>
</organism>
<proteinExistence type="predicted"/>
<name>A0A8X6M923_9ARAC</name>
<reference evidence="2" key="1">
    <citation type="submission" date="2020-08" db="EMBL/GenBank/DDBJ databases">
        <title>Multicomponent nature underlies the extraordinary mechanical properties of spider dragline silk.</title>
        <authorList>
            <person name="Kono N."/>
            <person name="Nakamura H."/>
            <person name="Mori M."/>
            <person name="Yoshida Y."/>
            <person name="Ohtoshi R."/>
            <person name="Malay A.D."/>
            <person name="Moran D.A.P."/>
            <person name="Tomita M."/>
            <person name="Numata K."/>
            <person name="Arakawa K."/>
        </authorList>
    </citation>
    <scope>NUCLEOTIDE SEQUENCE</scope>
</reference>
<feature type="region of interest" description="Disordered" evidence="1">
    <location>
        <begin position="1"/>
        <end position="42"/>
    </location>
</feature>
<dbReference type="AlphaFoldDB" id="A0A8X6M923"/>
<evidence type="ECO:0000313" key="3">
    <source>
        <dbReference type="Proteomes" id="UP000886998"/>
    </source>
</evidence>
<dbReference type="EMBL" id="BMAV01024760">
    <property type="protein sequence ID" value="GFS35936.1"/>
    <property type="molecule type" value="Genomic_DNA"/>
</dbReference>
<comment type="caution">
    <text evidence="2">The sequence shown here is derived from an EMBL/GenBank/DDBJ whole genome shotgun (WGS) entry which is preliminary data.</text>
</comment>
<gene>
    <name evidence="2" type="ORF">TNIN_100691</name>
</gene>
<protein>
    <submittedName>
        <fullName evidence="2">Uncharacterized protein</fullName>
    </submittedName>
</protein>
<sequence length="116" mass="12913">MTTHLKRIWPLDDEPRDASHDVSFAEEEERGGSLPHGRSVPLFLGHPGNVPHPFIVVDGRVQRATGRRSWDRRAGLGGCDGWTLAAGLLFSRTTQRSQSGKQKEKCYTSAETFIIL</sequence>
<evidence type="ECO:0000256" key="1">
    <source>
        <dbReference type="SAM" id="MobiDB-lite"/>
    </source>
</evidence>
<keyword evidence="3" id="KW-1185">Reference proteome</keyword>
<accession>A0A8X6M923</accession>